<comment type="caution">
    <text evidence="3">The sequence shown here is derived from an EMBL/GenBank/DDBJ whole genome shotgun (WGS) entry which is preliminary data.</text>
</comment>
<reference evidence="3 4" key="1">
    <citation type="submission" date="2018-03" db="EMBL/GenBank/DDBJ databases">
        <title>The draft genome of Zobellella taiwanensis JCM 13381.</title>
        <authorList>
            <person name="Liu L."/>
            <person name="Li L."/>
            <person name="Wang T."/>
            <person name="Zhang X."/>
            <person name="Liang L."/>
        </authorList>
    </citation>
    <scope>NUCLEOTIDE SEQUENCE [LARGE SCALE GENOMIC DNA]</scope>
    <source>
        <strain evidence="3 4">JCM 13381</strain>
    </source>
</reference>
<gene>
    <name evidence="3" type="ORF">C7I36_02235</name>
</gene>
<accession>A0A2P7RAK2</accession>
<name>A0A2P7RAK2_9GAMM</name>
<keyword evidence="2" id="KW-0812">Transmembrane</keyword>
<evidence type="ECO:0000313" key="3">
    <source>
        <dbReference type="EMBL" id="PSJ47192.1"/>
    </source>
</evidence>
<evidence type="ECO:0000256" key="2">
    <source>
        <dbReference type="SAM" id="Phobius"/>
    </source>
</evidence>
<feature type="region of interest" description="Disordered" evidence="1">
    <location>
        <begin position="223"/>
        <end position="254"/>
    </location>
</feature>
<feature type="transmembrane region" description="Helical" evidence="2">
    <location>
        <begin position="6"/>
        <end position="23"/>
    </location>
</feature>
<evidence type="ECO:0000313" key="4">
    <source>
        <dbReference type="Proteomes" id="UP000242181"/>
    </source>
</evidence>
<keyword evidence="2" id="KW-0472">Membrane</keyword>
<proteinExistence type="predicted"/>
<organism evidence="3 4">
    <name type="scientific">Zobellella taiwanensis</name>
    <dbReference type="NCBI Taxonomy" id="347535"/>
    <lineage>
        <taxon>Bacteria</taxon>
        <taxon>Pseudomonadati</taxon>
        <taxon>Pseudomonadota</taxon>
        <taxon>Gammaproteobacteria</taxon>
        <taxon>Aeromonadales</taxon>
        <taxon>Aeromonadaceae</taxon>
        <taxon>Zobellella</taxon>
    </lineage>
</organism>
<keyword evidence="2" id="KW-1133">Transmembrane helix</keyword>
<dbReference type="EMBL" id="PXYH01000002">
    <property type="protein sequence ID" value="PSJ47192.1"/>
    <property type="molecule type" value="Genomic_DNA"/>
</dbReference>
<protein>
    <submittedName>
        <fullName evidence="3">DNA repair ATPase</fullName>
    </submittedName>
</protein>
<keyword evidence="4" id="KW-1185">Reference proteome</keyword>
<dbReference type="Proteomes" id="UP000242181">
    <property type="component" value="Unassembled WGS sequence"/>
</dbReference>
<evidence type="ECO:0000256" key="1">
    <source>
        <dbReference type="SAM" id="MobiDB-lite"/>
    </source>
</evidence>
<dbReference type="OrthoDB" id="5899712at2"/>
<dbReference type="AlphaFoldDB" id="A0A2P7RAK2"/>
<sequence>MILTLVLVAIGLLLFLVIIYNIFQQYRQKQDTEKRALLMKHKHIISEAEELLLNASQIPYSRTLVSVLHQRILTSLQSMLQQDPRNSQLNARINNTRQQLEQLKEGFPGEQEGLRAPESDQQAIHMLKVVKRLRGLLRIEHNNGKVGTQTFINEDRRLELIQLKINLSNLLKRSRLALENREAAMARQMLEKGKKVLEQVSDKDEQLRKVEETIQKWLDEMTRKQHSEMEQKEQEEQQEEKSELDLLFEPKRKW</sequence>
<dbReference type="RefSeq" id="WP_106452117.1">
    <property type="nucleotide sequence ID" value="NZ_PXYH01000002.1"/>
</dbReference>